<name>A0A246ID85_STEMA</name>
<comment type="cofactor">
    <cofactor evidence="3">
        <name>Zn(2+)</name>
        <dbReference type="ChEBI" id="CHEBI:29105"/>
    </cofactor>
    <text evidence="3">Binds 1 divalent metal cation per subunit.</text>
</comment>
<dbReference type="InterPro" id="IPR005511">
    <property type="entry name" value="SMP-30"/>
</dbReference>
<organism evidence="5 6">
    <name type="scientific">Stenotrophomonas maltophilia</name>
    <name type="common">Pseudomonas maltophilia</name>
    <name type="synonym">Xanthomonas maltophilia</name>
    <dbReference type="NCBI Taxonomy" id="40324"/>
    <lineage>
        <taxon>Bacteria</taxon>
        <taxon>Pseudomonadati</taxon>
        <taxon>Pseudomonadota</taxon>
        <taxon>Gammaproteobacteria</taxon>
        <taxon>Lysobacterales</taxon>
        <taxon>Lysobacteraceae</taxon>
        <taxon>Stenotrophomonas</taxon>
        <taxon>Stenotrophomonas maltophilia group</taxon>
    </lineage>
</organism>
<feature type="binding site" evidence="3">
    <location>
        <position position="155"/>
    </location>
    <ligand>
        <name>a divalent metal cation</name>
        <dbReference type="ChEBI" id="CHEBI:60240"/>
    </ligand>
</feature>
<feature type="domain" description="SMP-30/Gluconolactonase/LRE-like region" evidence="4">
    <location>
        <begin position="22"/>
        <end position="264"/>
    </location>
</feature>
<evidence type="ECO:0000256" key="3">
    <source>
        <dbReference type="PIRSR" id="PIRSR605511-2"/>
    </source>
</evidence>
<evidence type="ECO:0000313" key="6">
    <source>
        <dbReference type="Proteomes" id="UP000197090"/>
    </source>
</evidence>
<dbReference type="EMBL" id="NIVX01000026">
    <property type="protein sequence ID" value="OWQ77982.1"/>
    <property type="molecule type" value="Genomic_DNA"/>
</dbReference>
<proteinExistence type="inferred from homology"/>
<dbReference type="PANTHER" id="PTHR10907">
    <property type="entry name" value="REGUCALCIN"/>
    <property type="match status" value="1"/>
</dbReference>
<feature type="binding site" evidence="3">
    <location>
        <position position="24"/>
    </location>
    <ligand>
        <name>a divalent metal cation</name>
        <dbReference type="ChEBI" id="CHEBI:60240"/>
    </ligand>
</feature>
<dbReference type="SUPFAM" id="SSF63829">
    <property type="entry name" value="Calcium-dependent phosphotriesterase"/>
    <property type="match status" value="1"/>
</dbReference>
<dbReference type="RefSeq" id="WP_088496326.1">
    <property type="nucleotide sequence ID" value="NZ_NIVX01000026.1"/>
</dbReference>
<evidence type="ECO:0000313" key="5">
    <source>
        <dbReference type="EMBL" id="OWQ77982.1"/>
    </source>
</evidence>
<keyword evidence="3" id="KW-0862">Zinc</keyword>
<dbReference type="GO" id="GO:0004341">
    <property type="term" value="F:gluconolactonase activity"/>
    <property type="evidence" value="ECO:0007669"/>
    <property type="project" value="TreeGrafter"/>
</dbReference>
<dbReference type="Gene3D" id="2.120.10.30">
    <property type="entry name" value="TolB, C-terminal domain"/>
    <property type="match status" value="1"/>
</dbReference>
<comment type="caution">
    <text evidence="5">The sequence shown here is derived from an EMBL/GenBank/DDBJ whole genome shotgun (WGS) entry which is preliminary data.</text>
</comment>
<dbReference type="Proteomes" id="UP000197090">
    <property type="component" value="Unassembled WGS sequence"/>
</dbReference>
<gene>
    <name evidence="5" type="ORF">CEE63_02935</name>
</gene>
<dbReference type="InterPro" id="IPR011042">
    <property type="entry name" value="6-blade_b-propeller_TolB-like"/>
</dbReference>
<evidence type="ECO:0000259" key="4">
    <source>
        <dbReference type="Pfam" id="PF08450"/>
    </source>
</evidence>
<sequence>MTAPFPTLTAQAQCIWPLGATLGEGATWSVREQSLYFVDILGRRLHRYRPADGQCRSWSFEEEITALAERREYAGLLVSLRQDLALFDPETGDLLRLHRPEPERPNNRLNDGKCDAAGRWWIGSTDFQCAAATGALYRYHEGRCERMRDDIHISNGPVWSADGTQMFLNETGALRTWRHAFDPHTGELGPAELWLQHDEADGAPDGMVTDSAGCIWIARWGGSKITRHDGTGALVGQVTLPTQFITSACFGGKDLRTLYITSARGDLTPEQLKDQPLAGGLFAVDLEIDGPQAATFSG</sequence>
<reference evidence="5 6" key="1">
    <citation type="submission" date="2017-06" db="EMBL/GenBank/DDBJ databases">
        <authorList>
            <person name="Kim H.J."/>
            <person name="Triplett B.A."/>
        </authorList>
    </citation>
    <scope>NUCLEOTIDE SEQUENCE [LARGE SCALE GENOMIC DNA]</scope>
    <source>
        <strain evidence="5 6">594</strain>
    </source>
</reference>
<feature type="active site" description="Proton donor/acceptor" evidence="2">
    <location>
        <position position="205"/>
    </location>
</feature>
<dbReference type="AlphaFoldDB" id="A0A246ID85"/>
<evidence type="ECO:0000256" key="1">
    <source>
        <dbReference type="ARBA" id="ARBA00008853"/>
    </source>
</evidence>
<dbReference type="PRINTS" id="PR01790">
    <property type="entry name" value="SMP30FAMILY"/>
</dbReference>
<dbReference type="GO" id="GO:0005509">
    <property type="term" value="F:calcium ion binding"/>
    <property type="evidence" value="ECO:0007669"/>
    <property type="project" value="TreeGrafter"/>
</dbReference>
<dbReference type="InterPro" id="IPR013658">
    <property type="entry name" value="SGL"/>
</dbReference>
<feature type="binding site" evidence="3">
    <location>
        <position position="205"/>
    </location>
    <ligand>
        <name>a divalent metal cation</name>
        <dbReference type="ChEBI" id="CHEBI:60240"/>
    </ligand>
</feature>
<dbReference type="GO" id="GO:0019853">
    <property type="term" value="P:L-ascorbic acid biosynthetic process"/>
    <property type="evidence" value="ECO:0007669"/>
    <property type="project" value="TreeGrafter"/>
</dbReference>
<feature type="binding site" evidence="3">
    <location>
        <position position="108"/>
    </location>
    <ligand>
        <name>substrate</name>
    </ligand>
</feature>
<dbReference type="Pfam" id="PF08450">
    <property type="entry name" value="SGL"/>
    <property type="match status" value="1"/>
</dbReference>
<evidence type="ECO:0000256" key="2">
    <source>
        <dbReference type="PIRSR" id="PIRSR605511-1"/>
    </source>
</evidence>
<feature type="binding site" evidence="3">
    <location>
        <position position="110"/>
    </location>
    <ligand>
        <name>substrate</name>
    </ligand>
</feature>
<accession>A0A246ID85</accession>
<comment type="similarity">
    <text evidence="1">Belongs to the SMP-30/CGR1 family.</text>
</comment>
<dbReference type="PANTHER" id="PTHR10907:SF47">
    <property type="entry name" value="REGUCALCIN"/>
    <property type="match status" value="1"/>
</dbReference>
<protein>
    <submittedName>
        <fullName evidence="5">Gluconolactonase</fullName>
    </submittedName>
</protein>
<keyword evidence="3" id="KW-0479">Metal-binding</keyword>